<dbReference type="SUPFAM" id="SSF53067">
    <property type="entry name" value="Actin-like ATPase domain"/>
    <property type="match status" value="2"/>
</dbReference>
<dbReference type="InterPro" id="IPR004753">
    <property type="entry name" value="MreB"/>
</dbReference>
<keyword evidence="3 6" id="KW-0067">ATP-binding</keyword>
<dbReference type="PANTHER" id="PTHR42749:SF1">
    <property type="entry name" value="CELL SHAPE-DETERMINING PROTEIN MREB"/>
    <property type="match status" value="1"/>
</dbReference>
<protein>
    <recommendedName>
        <fullName evidence="6">Cell shape-determining protein MreB</fullName>
    </recommendedName>
</protein>
<comment type="caution">
    <text evidence="6">Lacks conserved residue(s) required for the propagation of feature annotation.</text>
</comment>
<dbReference type="CDD" id="cd10225">
    <property type="entry name" value="ASKHA_NBD_MreB-like"/>
    <property type="match status" value="1"/>
</dbReference>
<evidence type="ECO:0000313" key="8">
    <source>
        <dbReference type="Proteomes" id="UP001320209"/>
    </source>
</evidence>
<comment type="function">
    <text evidence="6">Forms membrane-associated dynamic filaments that are essential for cell shape determination. Acts by regulating cell wall synthesis and cell elongation, and thus cell shape. A feedback loop between cell geometry and MreB localization may maintain elongated cell shape by targeting cell wall growth to regions of negative cell wall curvature.</text>
</comment>
<dbReference type="InterPro" id="IPR056546">
    <property type="entry name" value="MreB_MamK-like"/>
</dbReference>
<evidence type="ECO:0000256" key="6">
    <source>
        <dbReference type="HAMAP-Rule" id="MF_02207"/>
    </source>
</evidence>
<evidence type="ECO:0000256" key="2">
    <source>
        <dbReference type="ARBA" id="ARBA00022741"/>
    </source>
</evidence>
<evidence type="ECO:0000256" key="3">
    <source>
        <dbReference type="ARBA" id="ARBA00022840"/>
    </source>
</evidence>
<keyword evidence="4 6" id="KW-0133">Cell shape</keyword>
<dbReference type="EMBL" id="AP025225">
    <property type="protein sequence ID" value="BDB96432.1"/>
    <property type="molecule type" value="Genomic_DNA"/>
</dbReference>
<feature type="binding site" evidence="6">
    <location>
        <begin position="178"/>
        <end position="180"/>
    </location>
    <ligand>
        <name>ATP</name>
        <dbReference type="ChEBI" id="CHEBI:30616"/>
    </ligand>
</feature>
<keyword evidence="8" id="KW-1185">Reference proteome</keyword>
<keyword evidence="1 6" id="KW-0963">Cytoplasm</keyword>
<comment type="subcellular location">
    <subcellularLocation>
        <location evidence="6">Cytoplasm</location>
    </subcellularLocation>
    <text evidence="6">Membrane-associated.</text>
</comment>
<reference evidence="7" key="1">
    <citation type="submission" date="2021-10" db="EMBL/GenBank/DDBJ databases">
        <title>Genome Sequence of The Candidatus Hydrogeosomobacter endosymbioticus, an Intracellular Bacterial Symbiont of the Anaerobic Ciliate GW7.</title>
        <authorList>
            <person name="Shiohama Y."/>
            <person name="Shinzato N."/>
        </authorList>
    </citation>
    <scope>NUCLEOTIDE SEQUENCE [LARGE SCALE GENOMIC DNA]</scope>
    <source>
        <strain evidence="7">200920</strain>
    </source>
</reference>
<evidence type="ECO:0000256" key="5">
    <source>
        <dbReference type="ARBA" id="ARBA00023458"/>
    </source>
</evidence>
<comment type="subunit">
    <text evidence="6">Forms polymers.</text>
</comment>
<keyword evidence="2 6" id="KW-0547">Nucleotide-binding</keyword>
<accession>A0ABM7VAB2</accession>
<comment type="similarity">
    <text evidence="5 6">Belongs to the FtsA/MreB family.</text>
</comment>
<dbReference type="Pfam" id="PF06723">
    <property type="entry name" value="MreB_Mbl"/>
    <property type="match status" value="1"/>
</dbReference>
<evidence type="ECO:0000256" key="1">
    <source>
        <dbReference type="ARBA" id="ARBA00022490"/>
    </source>
</evidence>
<sequence length="364" mass="38152">MSDESLALVQGGVVFGKIIGLFSSDMAIDLGTANTLIYVRGEGIVLNEPSVVAVSNKGVSKQVIAVGNEAKGMLGRTPSTISVIRPMKDGVIADFEIAEEMIKHFIQKVHNRRSFISPRIVICVPSGATAVEKRAINDAGLRAGARNVYLIEEPMAAAIGAGLPVTDASGSMVVDIGGGTTEIALISLGGIVSVSSIRVGGDKFDETIVASVKKEYGLFIGDIAAEEAKKALVSVYYSEKGYDEGVEKQEIVMRGRDLISGTPKEMSVKATKIVDSLKEPLNSIIDSIKATLEKSPPELSSDIVRSGIMLTGGGAFINGFDRLISVATGLEVNVAKDPLLCVAVGTGMVLEKLSELKDSVLAAI</sequence>
<name>A0ABM7VAB2_9PROT</name>
<feature type="binding site" evidence="6">
    <location>
        <begin position="32"/>
        <end position="34"/>
    </location>
    <ligand>
        <name>ATP</name>
        <dbReference type="ChEBI" id="CHEBI:30616"/>
    </ligand>
</feature>
<evidence type="ECO:0000256" key="4">
    <source>
        <dbReference type="ARBA" id="ARBA00022960"/>
    </source>
</evidence>
<dbReference type="Gene3D" id="3.30.420.40">
    <property type="match status" value="3"/>
</dbReference>
<dbReference type="Proteomes" id="UP001320209">
    <property type="component" value="Chromosome"/>
</dbReference>
<dbReference type="NCBIfam" id="TIGR00904">
    <property type="entry name" value="mreB"/>
    <property type="match status" value="1"/>
</dbReference>
<proteinExistence type="inferred from homology"/>
<gene>
    <name evidence="6" type="primary">mreB</name>
    <name evidence="7" type="ORF">HYD_5650</name>
</gene>
<dbReference type="HAMAP" id="MF_02207">
    <property type="entry name" value="MreB"/>
    <property type="match status" value="1"/>
</dbReference>
<dbReference type="PRINTS" id="PR01652">
    <property type="entry name" value="SHAPEPROTEIN"/>
</dbReference>
<organism evidence="7 8">
    <name type="scientific">Candidatus Hydrogenosomobacter endosymbioticus</name>
    <dbReference type="NCBI Taxonomy" id="2558174"/>
    <lineage>
        <taxon>Bacteria</taxon>
        <taxon>Pseudomonadati</taxon>
        <taxon>Pseudomonadota</taxon>
        <taxon>Alphaproteobacteria</taxon>
        <taxon>Holosporales</taxon>
        <taxon>Holosporaceae</taxon>
        <taxon>Candidatus Hydrogenosomobacter</taxon>
    </lineage>
</organism>
<evidence type="ECO:0000313" key="7">
    <source>
        <dbReference type="EMBL" id="BDB96432.1"/>
    </source>
</evidence>
<dbReference type="InterPro" id="IPR043129">
    <property type="entry name" value="ATPase_NBD"/>
</dbReference>
<dbReference type="NCBIfam" id="NF010539">
    <property type="entry name" value="PRK13927.1"/>
    <property type="match status" value="1"/>
</dbReference>
<dbReference type="PANTHER" id="PTHR42749">
    <property type="entry name" value="CELL SHAPE-DETERMINING PROTEIN MREB"/>
    <property type="match status" value="1"/>
</dbReference>